<sequence length="64" mass="7506">MRINEVRDVYNTVHRQKKKEDANGSRKCGQRTRSWRSSWDKIGQLGSWKRDGMGIGRISRESLV</sequence>
<feature type="region of interest" description="Disordered" evidence="1">
    <location>
        <begin position="1"/>
        <end position="33"/>
    </location>
</feature>
<name>A0A550CJ70_9AGAR</name>
<evidence type="ECO:0000256" key="1">
    <source>
        <dbReference type="SAM" id="MobiDB-lite"/>
    </source>
</evidence>
<accession>A0A550CJ70</accession>
<reference evidence="2 3" key="1">
    <citation type="journal article" date="2019" name="New Phytol.">
        <title>Comparative genomics reveals unique wood-decay strategies and fruiting body development in the Schizophyllaceae.</title>
        <authorList>
            <person name="Almasi E."/>
            <person name="Sahu N."/>
            <person name="Krizsan K."/>
            <person name="Balint B."/>
            <person name="Kovacs G.M."/>
            <person name="Kiss B."/>
            <person name="Cseklye J."/>
            <person name="Drula E."/>
            <person name="Henrissat B."/>
            <person name="Nagy I."/>
            <person name="Chovatia M."/>
            <person name="Adam C."/>
            <person name="LaButti K."/>
            <person name="Lipzen A."/>
            <person name="Riley R."/>
            <person name="Grigoriev I.V."/>
            <person name="Nagy L.G."/>
        </authorList>
    </citation>
    <scope>NUCLEOTIDE SEQUENCE [LARGE SCALE GENOMIC DNA]</scope>
    <source>
        <strain evidence="2 3">NL-1724</strain>
    </source>
</reference>
<comment type="caution">
    <text evidence="2">The sequence shown here is derived from an EMBL/GenBank/DDBJ whole genome shotgun (WGS) entry which is preliminary data.</text>
</comment>
<dbReference type="AlphaFoldDB" id="A0A550CJ70"/>
<proteinExistence type="predicted"/>
<keyword evidence="3" id="KW-1185">Reference proteome</keyword>
<gene>
    <name evidence="2" type="ORF">BD626DRAFT_490014</name>
</gene>
<protein>
    <submittedName>
        <fullName evidence="2">Uncharacterized protein</fullName>
    </submittedName>
</protein>
<evidence type="ECO:0000313" key="3">
    <source>
        <dbReference type="Proteomes" id="UP000320762"/>
    </source>
</evidence>
<dbReference type="EMBL" id="VDMD01000006">
    <property type="protein sequence ID" value="TRM64829.1"/>
    <property type="molecule type" value="Genomic_DNA"/>
</dbReference>
<evidence type="ECO:0000313" key="2">
    <source>
        <dbReference type="EMBL" id="TRM64829.1"/>
    </source>
</evidence>
<dbReference type="Proteomes" id="UP000320762">
    <property type="component" value="Unassembled WGS sequence"/>
</dbReference>
<organism evidence="2 3">
    <name type="scientific">Schizophyllum amplum</name>
    <dbReference type="NCBI Taxonomy" id="97359"/>
    <lineage>
        <taxon>Eukaryota</taxon>
        <taxon>Fungi</taxon>
        <taxon>Dikarya</taxon>
        <taxon>Basidiomycota</taxon>
        <taxon>Agaricomycotina</taxon>
        <taxon>Agaricomycetes</taxon>
        <taxon>Agaricomycetidae</taxon>
        <taxon>Agaricales</taxon>
        <taxon>Schizophyllaceae</taxon>
        <taxon>Schizophyllum</taxon>
    </lineage>
</organism>